<feature type="domain" description="DUF3592" evidence="2">
    <location>
        <begin position="64"/>
        <end position="123"/>
    </location>
</feature>
<evidence type="ECO:0000313" key="4">
    <source>
        <dbReference type="Proteomes" id="UP000184406"/>
    </source>
</evidence>
<keyword evidence="4" id="KW-1185">Reference proteome</keyword>
<proteinExistence type="predicted"/>
<dbReference type="EMBL" id="FQUX01000008">
    <property type="protein sequence ID" value="SHF85878.1"/>
    <property type="molecule type" value="Genomic_DNA"/>
</dbReference>
<protein>
    <recommendedName>
        <fullName evidence="2">DUF3592 domain-containing protein</fullName>
    </recommendedName>
</protein>
<keyword evidence="1" id="KW-0472">Membrane</keyword>
<dbReference type="AlphaFoldDB" id="A0A1M5F3C9"/>
<evidence type="ECO:0000256" key="1">
    <source>
        <dbReference type="SAM" id="Phobius"/>
    </source>
</evidence>
<evidence type="ECO:0000313" key="3">
    <source>
        <dbReference type="EMBL" id="SHF85878.1"/>
    </source>
</evidence>
<gene>
    <name evidence="3" type="ORF">SAMN03080594_108122</name>
</gene>
<organism evidence="3 4">
    <name type="scientific">Arenibacter palladensis</name>
    <dbReference type="NCBI Taxonomy" id="237373"/>
    <lineage>
        <taxon>Bacteria</taxon>
        <taxon>Pseudomonadati</taxon>
        <taxon>Bacteroidota</taxon>
        <taxon>Flavobacteriia</taxon>
        <taxon>Flavobacteriales</taxon>
        <taxon>Flavobacteriaceae</taxon>
        <taxon>Arenibacter</taxon>
    </lineage>
</organism>
<dbReference type="InterPro" id="IPR021994">
    <property type="entry name" value="DUF3592"/>
</dbReference>
<keyword evidence="1" id="KW-1133">Transmembrane helix</keyword>
<dbReference type="RefSeq" id="WP_072864319.1">
    <property type="nucleotide sequence ID" value="NZ_FQUX01000008.1"/>
</dbReference>
<keyword evidence="1" id="KW-0812">Transmembrane</keyword>
<dbReference type="OrthoDB" id="1179534at2"/>
<dbReference type="Pfam" id="PF12158">
    <property type="entry name" value="DUF3592"/>
    <property type="match status" value="1"/>
</dbReference>
<feature type="transmembrane region" description="Helical" evidence="1">
    <location>
        <begin position="127"/>
        <end position="146"/>
    </location>
</feature>
<feature type="transmembrane region" description="Helical" evidence="1">
    <location>
        <begin position="12"/>
        <end position="29"/>
    </location>
</feature>
<accession>A0A1M5F3C9</accession>
<dbReference type="Proteomes" id="UP000184406">
    <property type="component" value="Unassembled WGS sequence"/>
</dbReference>
<name>A0A1M5F3C9_9FLAO</name>
<sequence>MEYFESLNQFQIAGLVLQLGLLPFLFLALRRWWWAKQSLQWPKVNGVVTKGLDFPLSKIIDFLYTYELNGATYSGKEPFFANSFKKFSQKKASGLIAKYTLGKQVTVFYNPSNPRISTLEPGRKDGVMGALLLLFLLFLLGAVSFYNPSILIEIIDYFSNR</sequence>
<evidence type="ECO:0000259" key="2">
    <source>
        <dbReference type="Pfam" id="PF12158"/>
    </source>
</evidence>
<reference evidence="4" key="1">
    <citation type="submission" date="2016-11" db="EMBL/GenBank/DDBJ databases">
        <authorList>
            <person name="Varghese N."/>
            <person name="Submissions S."/>
        </authorList>
    </citation>
    <scope>NUCLEOTIDE SEQUENCE [LARGE SCALE GENOMIC DNA]</scope>
    <source>
        <strain evidence="4">DSM 17539</strain>
    </source>
</reference>